<accession>A0A7X8TN89</accession>
<feature type="domain" description="Pseudouridine synthase RsuA/RluA-like" evidence="1">
    <location>
        <begin position="395"/>
        <end position="542"/>
    </location>
</feature>
<dbReference type="CDD" id="cd02869">
    <property type="entry name" value="PseudoU_synth_RluA_like"/>
    <property type="match status" value="1"/>
</dbReference>
<keyword evidence="3" id="KW-1185">Reference proteome</keyword>
<evidence type="ECO:0000313" key="2">
    <source>
        <dbReference type="EMBL" id="NLS11892.1"/>
    </source>
</evidence>
<dbReference type="SUPFAM" id="SSF55120">
    <property type="entry name" value="Pseudouridine synthase"/>
    <property type="match status" value="1"/>
</dbReference>
<comment type="caution">
    <text evidence="2">The sequence shown here is derived from an EMBL/GenBank/DDBJ whole genome shotgun (WGS) entry which is preliminary data.</text>
</comment>
<protein>
    <submittedName>
        <fullName evidence="2">RNA pseudouridine synthase</fullName>
    </submittedName>
</protein>
<evidence type="ECO:0000313" key="3">
    <source>
        <dbReference type="Proteomes" id="UP000535589"/>
    </source>
</evidence>
<dbReference type="PROSITE" id="PS01129">
    <property type="entry name" value="PSI_RLU"/>
    <property type="match status" value="1"/>
</dbReference>
<dbReference type="Pfam" id="PF00849">
    <property type="entry name" value="PseudoU_synth_2"/>
    <property type="match status" value="1"/>
</dbReference>
<sequence length="603" mass="68318">MHTLPNSHSPERLFTRFETSVEAVERPQAFTFPFYYQPHPLSQIAAQELQRRLLQPTQWQHNFGSVAMARNHSDDALQALNQPSNGASDTLAELEPIGKMFGVLVVENIHGELGYLCAFSGKLAEQNWLPGFVPPVYDMLDPNGFFAQESTEINAITETLMRLEQDPTLATVQSTLERERADYHLAEQALRQRIITQRAARKKIRADADPHDKVAFDALMARLGKESVAEKNSLKHLKAAWDEKIHATEQALAIEQQKLSALRSERKHRSNALQHRLFAHYQFHNAQGEIRDLNTLFASTATPTPPAGSGECAAPKLLNYAYQHGLKPIAMAEFWWGASPKSEIRQHGHFYPSCQSKCHPILTFMLKGLTVEPNPLEQAWATDLPLEIVYQDEAMVVVNKPSGLLSVPGKTIQDSAYQRLVDQFPEAEGVFVVHRLDMATSGLLVFALTRRANKQLQKQFITRQAQKRYVAVIEGELHQQHGQIDLPMRGDLYDRPRQLICFEHGKPALTTWERIDCQNGRTAVYLYPHTGRTHQLRVHCAHQLGLNMPIVGDGLYGQRDTRLHLHAEQLSLTHPYHHTPMTFEASADFMSAFATHNKQDDMR</sequence>
<dbReference type="InterPro" id="IPR050188">
    <property type="entry name" value="RluA_PseudoU_synthase"/>
</dbReference>
<reference evidence="2 3" key="1">
    <citation type="submission" date="2020-04" db="EMBL/GenBank/DDBJ databases">
        <title>Vibrio sp. SM6, a novel species isolated from seawater.</title>
        <authorList>
            <person name="Wang X."/>
        </authorList>
    </citation>
    <scope>NUCLEOTIDE SEQUENCE [LARGE SCALE GENOMIC DNA]</scope>
    <source>
        <strain evidence="2 3">SM6</strain>
    </source>
</reference>
<evidence type="ECO:0000259" key="1">
    <source>
        <dbReference type="Pfam" id="PF00849"/>
    </source>
</evidence>
<dbReference type="Gene3D" id="3.30.2350.10">
    <property type="entry name" value="Pseudouridine synthase"/>
    <property type="match status" value="1"/>
</dbReference>
<name>A0A7X8TN89_9VIBR</name>
<organism evidence="2 3">
    <name type="scientific">Vibrio agarilyticus</name>
    <dbReference type="NCBI Taxonomy" id="2726741"/>
    <lineage>
        <taxon>Bacteria</taxon>
        <taxon>Pseudomonadati</taxon>
        <taxon>Pseudomonadota</taxon>
        <taxon>Gammaproteobacteria</taxon>
        <taxon>Vibrionales</taxon>
        <taxon>Vibrionaceae</taxon>
        <taxon>Vibrio</taxon>
    </lineage>
</organism>
<dbReference type="PANTHER" id="PTHR21600">
    <property type="entry name" value="MITOCHONDRIAL RNA PSEUDOURIDINE SYNTHASE"/>
    <property type="match status" value="1"/>
</dbReference>
<dbReference type="GO" id="GO:0140098">
    <property type="term" value="F:catalytic activity, acting on RNA"/>
    <property type="evidence" value="ECO:0007669"/>
    <property type="project" value="UniProtKB-ARBA"/>
</dbReference>
<dbReference type="InterPro" id="IPR020103">
    <property type="entry name" value="PsdUridine_synth_cat_dom_sf"/>
</dbReference>
<dbReference type="AlphaFoldDB" id="A0A7X8TN89"/>
<dbReference type="InterPro" id="IPR006224">
    <property type="entry name" value="PsdUridine_synth_RluA-like_CS"/>
</dbReference>
<dbReference type="GO" id="GO:0003723">
    <property type="term" value="F:RNA binding"/>
    <property type="evidence" value="ECO:0007669"/>
    <property type="project" value="InterPro"/>
</dbReference>
<dbReference type="InterPro" id="IPR006145">
    <property type="entry name" value="PsdUridine_synth_RsuA/RluA"/>
</dbReference>
<dbReference type="GO" id="GO:0009982">
    <property type="term" value="F:pseudouridine synthase activity"/>
    <property type="evidence" value="ECO:0007669"/>
    <property type="project" value="InterPro"/>
</dbReference>
<dbReference type="RefSeq" id="WP_168834985.1">
    <property type="nucleotide sequence ID" value="NZ_JABAIK010000002.1"/>
</dbReference>
<dbReference type="Proteomes" id="UP000535589">
    <property type="component" value="Unassembled WGS sequence"/>
</dbReference>
<gene>
    <name evidence="2" type="ORF">HGP28_03170</name>
</gene>
<proteinExistence type="predicted"/>
<dbReference type="GO" id="GO:0000455">
    <property type="term" value="P:enzyme-directed rRNA pseudouridine synthesis"/>
    <property type="evidence" value="ECO:0007669"/>
    <property type="project" value="TreeGrafter"/>
</dbReference>
<dbReference type="PANTHER" id="PTHR21600:SF89">
    <property type="entry name" value="RIBOSOMAL LARGE SUBUNIT PSEUDOURIDINE SYNTHASE A"/>
    <property type="match status" value="1"/>
</dbReference>
<dbReference type="EMBL" id="JABAIK010000002">
    <property type="protein sequence ID" value="NLS11892.1"/>
    <property type="molecule type" value="Genomic_DNA"/>
</dbReference>